<dbReference type="GeneID" id="56081327"/>
<keyword evidence="3" id="KW-1185">Reference proteome</keyword>
<feature type="region of interest" description="Disordered" evidence="1">
    <location>
        <begin position="113"/>
        <end position="137"/>
    </location>
</feature>
<dbReference type="RefSeq" id="WP_179920308.1">
    <property type="nucleotide sequence ID" value="NZ_CP058909.1"/>
</dbReference>
<evidence type="ECO:0000256" key="1">
    <source>
        <dbReference type="SAM" id="MobiDB-lite"/>
    </source>
</evidence>
<accession>A0A7D5PD58</accession>
<protein>
    <submittedName>
        <fullName evidence="2">Uncharacterized protein</fullName>
    </submittedName>
</protein>
<evidence type="ECO:0000313" key="2">
    <source>
        <dbReference type="EMBL" id="QLH80480.1"/>
    </source>
</evidence>
<feature type="compositionally biased region" description="Basic and acidic residues" evidence="1">
    <location>
        <begin position="113"/>
        <end position="128"/>
    </location>
</feature>
<sequence>MAADTRDCLVLNSDIGTNVLDCGGAVISAGGSVGTIVGGLTAPTGLGAALGAGSFAVDTAEDITDVATITARFVKYAPDSATNVGRVLDQKASALGNVFPRISNKLPTGLADDVRRDGRRGRTADHADRRLRRSRWV</sequence>
<proteinExistence type="predicted"/>
<dbReference type="KEGG" id="hpel:HZS54_02020"/>
<evidence type="ECO:0000313" key="3">
    <source>
        <dbReference type="Proteomes" id="UP000509346"/>
    </source>
</evidence>
<dbReference type="EMBL" id="CP058909">
    <property type="protein sequence ID" value="QLH80480.1"/>
    <property type="molecule type" value="Genomic_DNA"/>
</dbReference>
<gene>
    <name evidence="2" type="ORF">HZS54_02020</name>
</gene>
<organism evidence="2 3">
    <name type="scientific">Halosimplex pelagicum</name>
    <dbReference type="NCBI Taxonomy" id="869886"/>
    <lineage>
        <taxon>Archaea</taxon>
        <taxon>Methanobacteriati</taxon>
        <taxon>Methanobacteriota</taxon>
        <taxon>Stenosarchaea group</taxon>
        <taxon>Halobacteria</taxon>
        <taxon>Halobacteriales</taxon>
        <taxon>Haloarculaceae</taxon>
        <taxon>Halosimplex</taxon>
    </lineage>
</organism>
<dbReference type="Proteomes" id="UP000509346">
    <property type="component" value="Chromosome"/>
</dbReference>
<name>A0A7D5PD58_9EURY</name>
<dbReference type="AlphaFoldDB" id="A0A7D5PD58"/>
<reference evidence="2 3" key="1">
    <citation type="submission" date="2020-07" db="EMBL/GenBank/DDBJ databases">
        <title>Halosimplex litoreum sp. nov. and Halosimplex rubrum sp. nov., isolated from different salt environments.</title>
        <authorList>
            <person name="Cui H."/>
        </authorList>
    </citation>
    <scope>NUCLEOTIDE SEQUENCE [LARGE SCALE GENOMIC DNA]</scope>
    <source>
        <strain evidence="2 3">R2</strain>
    </source>
</reference>